<evidence type="ECO:0000313" key="4">
    <source>
        <dbReference type="Proteomes" id="UP000488956"/>
    </source>
</evidence>
<dbReference type="InterPro" id="IPR027417">
    <property type="entry name" value="P-loop_NTPase"/>
</dbReference>
<comment type="caution">
    <text evidence="2">The sequence shown here is derived from an EMBL/GenBank/DDBJ whole genome shotgun (WGS) entry which is preliminary data.</text>
</comment>
<dbReference type="Proteomes" id="UP000488956">
    <property type="component" value="Unassembled WGS sequence"/>
</dbReference>
<organism evidence="2 3">
    <name type="scientific">Phytophthora fragariae</name>
    <dbReference type="NCBI Taxonomy" id="53985"/>
    <lineage>
        <taxon>Eukaryota</taxon>
        <taxon>Sar</taxon>
        <taxon>Stramenopiles</taxon>
        <taxon>Oomycota</taxon>
        <taxon>Peronosporomycetes</taxon>
        <taxon>Peronosporales</taxon>
        <taxon>Peronosporaceae</taxon>
        <taxon>Phytophthora</taxon>
    </lineage>
</organism>
<dbReference type="EMBL" id="QXFX01000962">
    <property type="protein sequence ID" value="KAE9099798.1"/>
    <property type="molecule type" value="Genomic_DNA"/>
</dbReference>
<protein>
    <recommendedName>
        <fullName evidence="5">DNA helicase</fullName>
    </recommendedName>
</protein>
<name>A0A6A3RVU9_9STRA</name>
<reference evidence="2 3" key="1">
    <citation type="submission" date="2018-08" db="EMBL/GenBank/DDBJ databases">
        <title>Genomic investigation of the strawberry pathogen Phytophthora fragariae indicates pathogenicity is determined by transcriptional variation in three key races.</title>
        <authorList>
            <person name="Adams T.M."/>
            <person name="Armitage A.D."/>
            <person name="Sobczyk M.K."/>
            <person name="Bates H.J."/>
            <person name="Dunwell J.M."/>
            <person name="Nellist C.F."/>
            <person name="Harrison R.J."/>
        </authorList>
    </citation>
    <scope>NUCLEOTIDE SEQUENCE [LARGE SCALE GENOMIC DNA]</scope>
    <source>
        <strain evidence="2 3">NOV-71</strain>
        <strain evidence="1 4">ONT-3</strain>
    </source>
</reference>
<dbReference type="AlphaFoldDB" id="A0A6A3RVU9"/>
<dbReference type="SUPFAM" id="SSF52540">
    <property type="entry name" value="P-loop containing nucleoside triphosphate hydrolases"/>
    <property type="match status" value="1"/>
</dbReference>
<evidence type="ECO:0000313" key="2">
    <source>
        <dbReference type="EMBL" id="KAE9101415.1"/>
    </source>
</evidence>
<evidence type="ECO:0008006" key="5">
    <source>
        <dbReference type="Google" id="ProtNLM"/>
    </source>
</evidence>
<sequence length="252" mass="27843">MLAVPCARSKHIVDRLANADDNLTERIPMKLLFYIGMPVMVTRKHPALVEADVIANGVVGTIVGTHPPLEMLDVTTYDVSQVVIHRLVRSLELLLIKLHDCDTTLVNGFPDGVVGLPPLHISVRLKQIPNLSQASVTIDQFAIVPAFACTTEKLQGKTCHDGVVVTPLDRRRCGVPFQTLYVALSRAVSLAGLTLTEPITRGYLDNFKPTQVITSEMRRLIELVALPPYISVVETNLFNQWKARQHPGELET</sequence>
<evidence type="ECO:0000313" key="3">
    <source>
        <dbReference type="Proteomes" id="UP000441208"/>
    </source>
</evidence>
<gene>
    <name evidence="2" type="ORF">PF007_g15148</name>
    <name evidence="1" type="ORF">PF010_g15055</name>
</gene>
<evidence type="ECO:0000313" key="1">
    <source>
        <dbReference type="EMBL" id="KAE9099798.1"/>
    </source>
</evidence>
<accession>A0A6A3RVU9</accession>
<dbReference type="Proteomes" id="UP000441208">
    <property type="component" value="Unassembled WGS sequence"/>
</dbReference>
<dbReference type="EMBL" id="QXFZ01000914">
    <property type="protein sequence ID" value="KAE9101415.1"/>
    <property type="molecule type" value="Genomic_DNA"/>
</dbReference>
<proteinExistence type="predicted"/>